<evidence type="ECO:0000256" key="2">
    <source>
        <dbReference type="ARBA" id="ARBA00023002"/>
    </source>
</evidence>
<sequence>MSRVELHEALKKHATDPDGSGPPAVLETSAPVSHIDAQIVTITLKDGTRRTGDLVLGADGVGSLTRKTIVGESIKPFSSGKNAFRFLIPWDDIVKNKVTRELAQEGHMSMWIADDRRELSSAKPGGSGWGGHAKQDVMLSIFKCFGPQVQELLSLADSSSIKVWTLLDMDTMPTWVQDKLALLGDAAHPFLPHQGQGGVSRDDIPERLLLYEKIRAKRAHNIQEITRRAGLDLTDETRSKFDISKFFDYNFGHDEFHNSAYELKKFLQKRHGPAYHRQPIAFGPLPSPRQDHLGRSFGDVNAMFTCYTIRFNTSATYLKTLFPNQSFSFQSSGTIAQATWSCCELSNLAWLGGKGYRYVGLWIEGIQYTKKDGSKLYGSYLPVLFENSCDPILTGRDELGMPKLFCDINVKEELSATTVACSRDGTDFFKLTLQSLQQVDGGEANGRMPFTQSQTRNDQQFVYRCVPAVGKPGILDAEYTVSLGNAAQSTSRVVEMQWRGECSESNIWVEDNPEKSFSTLHGVISDLSEVPVYDILEVKVEKGHGVDTFSGAQRVE</sequence>
<dbReference type="InterPro" id="IPR010451">
    <property type="entry name" value="Acetoacetate_decarboxylase"/>
</dbReference>
<dbReference type="InterPro" id="IPR023375">
    <property type="entry name" value="ADC_dom_sf"/>
</dbReference>
<comment type="caution">
    <text evidence="5">The sequence shown here is derived from an EMBL/GenBank/DDBJ whole genome shotgun (WGS) entry which is preliminary data.</text>
</comment>
<reference evidence="5" key="1">
    <citation type="submission" date="2023-06" db="EMBL/GenBank/DDBJ databases">
        <title>Conoideocrella luteorostrata (Hypocreales: Clavicipitaceae), a potential biocontrol fungus for elongate hemlock scale in United States Christmas tree production areas.</title>
        <authorList>
            <person name="Barrett H."/>
            <person name="Lovett B."/>
            <person name="Macias A.M."/>
            <person name="Stajich J.E."/>
            <person name="Kasson M.T."/>
        </authorList>
    </citation>
    <scope>NUCLEOTIDE SEQUENCE</scope>
    <source>
        <strain evidence="5">ARSEF 14590</strain>
    </source>
</reference>
<dbReference type="SUPFAM" id="SSF160104">
    <property type="entry name" value="Acetoacetate decarboxylase-like"/>
    <property type="match status" value="1"/>
</dbReference>
<protein>
    <recommendedName>
        <fullName evidence="7">FAD-binding domain-containing protein</fullName>
    </recommendedName>
</protein>
<keyword evidence="2" id="KW-0560">Oxidoreductase</keyword>
<dbReference type="Gene3D" id="3.50.50.60">
    <property type="entry name" value="FAD/NAD(P)-binding domain"/>
    <property type="match status" value="1"/>
</dbReference>
<keyword evidence="3" id="KW-0503">Monooxygenase</keyword>
<proteinExistence type="inferred from homology"/>
<dbReference type="SUPFAM" id="SSF51905">
    <property type="entry name" value="FAD/NAD(P)-binding domain"/>
    <property type="match status" value="1"/>
</dbReference>
<accession>A0AAJ0CV53</accession>
<dbReference type="Gene3D" id="2.40.400.10">
    <property type="entry name" value="Acetoacetate decarboxylase-like"/>
    <property type="match status" value="1"/>
</dbReference>
<keyword evidence="6" id="KW-1185">Reference proteome</keyword>
<dbReference type="InterPro" id="IPR036188">
    <property type="entry name" value="FAD/NAD-bd_sf"/>
</dbReference>
<evidence type="ECO:0000256" key="3">
    <source>
        <dbReference type="ARBA" id="ARBA00023033"/>
    </source>
</evidence>
<dbReference type="Proteomes" id="UP001251528">
    <property type="component" value="Unassembled WGS sequence"/>
</dbReference>
<dbReference type="AlphaFoldDB" id="A0AAJ0CV53"/>
<evidence type="ECO:0000313" key="6">
    <source>
        <dbReference type="Proteomes" id="UP001251528"/>
    </source>
</evidence>
<name>A0AAJ0CV53_9HYPO</name>
<feature type="region of interest" description="Disordered" evidence="4">
    <location>
        <begin position="1"/>
        <end position="24"/>
    </location>
</feature>
<dbReference type="Pfam" id="PF06314">
    <property type="entry name" value="ADC"/>
    <property type="match status" value="1"/>
</dbReference>
<feature type="compositionally biased region" description="Basic and acidic residues" evidence="4">
    <location>
        <begin position="1"/>
        <end position="16"/>
    </location>
</feature>
<dbReference type="SUPFAM" id="SSF54373">
    <property type="entry name" value="FAD-linked reductases, C-terminal domain"/>
    <property type="match status" value="1"/>
</dbReference>
<evidence type="ECO:0000256" key="1">
    <source>
        <dbReference type="ARBA" id="ARBA00007992"/>
    </source>
</evidence>
<evidence type="ECO:0008006" key="7">
    <source>
        <dbReference type="Google" id="ProtNLM"/>
    </source>
</evidence>
<dbReference type="PANTHER" id="PTHR13789">
    <property type="entry name" value="MONOOXYGENASE"/>
    <property type="match status" value="1"/>
</dbReference>
<dbReference type="GO" id="GO:0004497">
    <property type="term" value="F:monooxygenase activity"/>
    <property type="evidence" value="ECO:0007669"/>
    <property type="project" value="UniProtKB-KW"/>
</dbReference>
<evidence type="ECO:0000256" key="4">
    <source>
        <dbReference type="SAM" id="MobiDB-lite"/>
    </source>
</evidence>
<gene>
    <name evidence="5" type="ORF">QQS21_004606</name>
</gene>
<dbReference type="PANTHER" id="PTHR13789:SF261">
    <property type="entry name" value="HYDROXYLASE, PUTATIVE (AFU_ORTHOLOGUE AFUA_7G00590)-RELATED"/>
    <property type="match status" value="1"/>
</dbReference>
<dbReference type="InterPro" id="IPR050493">
    <property type="entry name" value="FAD-dep_Monooxygenase_BioMet"/>
</dbReference>
<comment type="similarity">
    <text evidence="1">Belongs to the paxM FAD-dependent monooxygenase family.</text>
</comment>
<dbReference type="EMBL" id="JASWJB010000069">
    <property type="protein sequence ID" value="KAK2601823.1"/>
    <property type="molecule type" value="Genomic_DNA"/>
</dbReference>
<dbReference type="GO" id="GO:0016829">
    <property type="term" value="F:lyase activity"/>
    <property type="evidence" value="ECO:0007669"/>
    <property type="project" value="InterPro"/>
</dbReference>
<organism evidence="5 6">
    <name type="scientific">Conoideocrella luteorostrata</name>
    <dbReference type="NCBI Taxonomy" id="1105319"/>
    <lineage>
        <taxon>Eukaryota</taxon>
        <taxon>Fungi</taxon>
        <taxon>Dikarya</taxon>
        <taxon>Ascomycota</taxon>
        <taxon>Pezizomycotina</taxon>
        <taxon>Sordariomycetes</taxon>
        <taxon>Hypocreomycetidae</taxon>
        <taxon>Hypocreales</taxon>
        <taxon>Clavicipitaceae</taxon>
        <taxon>Conoideocrella</taxon>
    </lineage>
</organism>
<evidence type="ECO:0000313" key="5">
    <source>
        <dbReference type="EMBL" id="KAK2601823.1"/>
    </source>
</evidence>